<comment type="similarity">
    <text evidence="2 8">Belongs to the glutamate--cysteine ligase type 1 family. Type 1 subfamily.</text>
</comment>
<dbReference type="EC" id="6.3.2.2" evidence="8"/>
<evidence type="ECO:0000259" key="10">
    <source>
        <dbReference type="Pfam" id="PF04262"/>
    </source>
</evidence>
<sequence length="522" mass="60334">MDKQLKYHLRWLTKPDYKMLVKESKKGLEKESLRITLKGNIAQTPHPQSLGSALTHPYITTDYSEALLEFVTPPCAQAEQTLDFLAYIHQFTYTNLNEEILWAASMPCAVTDEKEIPIAYYGTSNVGQMKHVYRRGLGYRYGRGMQIIAGIHFNYSLSESFWPILQEQDHSQLPLADFINKRYIHLLRNFHRLGWIISYLFGASPAVCQCFLKTPHEEFIHSDSSTYTLPYATSLRMSDIGYKNDTQAGVDIPYNSLAEYIEGLTKAIETPFPPYEKIGVEVDGFYRQLNANILQIENEFYSFIRPKQIAESGEKPTLALKRRGIQYIEVRALDINPYEPLGINQQHLYFLEAFLILCLLKASPNLDSDQRKEAEHNQQKVACCGRDPMLNLQRNGESILLKTWALEIYQEMEEICSLLDQGVENQSYTTALTQQYPLIEDPNLTPSAQILAEMKKTGKTFYRLAMDLSHQHANYFKQLPLTQDKIEHFTQLAQISWKQQRHMEATDTLSFKEYLAHYFAQK</sequence>
<dbReference type="KEGG" id="ntg:NSCAC_0994"/>
<dbReference type="GO" id="GO:0046872">
    <property type="term" value="F:metal ion binding"/>
    <property type="evidence" value="ECO:0007669"/>
    <property type="project" value="TreeGrafter"/>
</dbReference>
<evidence type="ECO:0000256" key="9">
    <source>
        <dbReference type="RuleBase" id="RU004391"/>
    </source>
</evidence>
<evidence type="ECO:0000313" key="11">
    <source>
        <dbReference type="EMBL" id="CAB1276091.1"/>
    </source>
</evidence>
<keyword evidence="5 8" id="KW-0547">Nucleotide-binding</keyword>
<dbReference type="Pfam" id="PF04262">
    <property type="entry name" value="Glu_cys_ligase"/>
    <property type="match status" value="1"/>
</dbReference>
<organism evidence="11 12">
    <name type="scientific">Candidatus Nitrosacidococcus tergens</name>
    <dbReference type="NCBI Taxonomy" id="553981"/>
    <lineage>
        <taxon>Bacteria</taxon>
        <taxon>Pseudomonadati</taxon>
        <taxon>Pseudomonadota</taxon>
        <taxon>Gammaproteobacteria</taxon>
        <taxon>Chromatiales</taxon>
        <taxon>Chromatiaceae</taxon>
        <taxon>Candidatus Nitrosacidococcus</taxon>
    </lineage>
</organism>
<dbReference type="SUPFAM" id="SSF55931">
    <property type="entry name" value="Glutamine synthetase/guanido kinase"/>
    <property type="match status" value="1"/>
</dbReference>
<keyword evidence="3 8" id="KW-0436">Ligase</keyword>
<name>A0A7G1Q9Y3_9GAMM</name>
<comment type="pathway">
    <text evidence="1 8 9">Sulfur metabolism; glutathione biosynthesis; glutathione from L-cysteine and L-glutamate: step 1/2.</text>
</comment>
<evidence type="ECO:0000256" key="5">
    <source>
        <dbReference type="ARBA" id="ARBA00022741"/>
    </source>
</evidence>
<accession>A0A7G1Q9Y3</accession>
<evidence type="ECO:0000256" key="7">
    <source>
        <dbReference type="ARBA" id="ARBA00048819"/>
    </source>
</evidence>
<dbReference type="EMBL" id="LR778175">
    <property type="protein sequence ID" value="CAB1276091.1"/>
    <property type="molecule type" value="Genomic_DNA"/>
</dbReference>
<keyword evidence="6 8" id="KW-0067">ATP-binding</keyword>
<dbReference type="GO" id="GO:0006750">
    <property type="term" value="P:glutathione biosynthetic process"/>
    <property type="evidence" value="ECO:0007669"/>
    <property type="project" value="UniProtKB-UniRule"/>
</dbReference>
<dbReference type="InterPro" id="IPR014746">
    <property type="entry name" value="Gln_synth/guanido_kin_cat_dom"/>
</dbReference>
<dbReference type="Gene3D" id="3.30.590.20">
    <property type="match status" value="1"/>
</dbReference>
<dbReference type="Proteomes" id="UP000516072">
    <property type="component" value="Chromosome"/>
</dbReference>
<comment type="catalytic activity">
    <reaction evidence="7 8 9">
        <text>L-cysteine + L-glutamate + ATP = gamma-L-glutamyl-L-cysteine + ADP + phosphate + H(+)</text>
        <dbReference type="Rhea" id="RHEA:13285"/>
        <dbReference type="ChEBI" id="CHEBI:15378"/>
        <dbReference type="ChEBI" id="CHEBI:29985"/>
        <dbReference type="ChEBI" id="CHEBI:30616"/>
        <dbReference type="ChEBI" id="CHEBI:35235"/>
        <dbReference type="ChEBI" id="CHEBI:43474"/>
        <dbReference type="ChEBI" id="CHEBI:58173"/>
        <dbReference type="ChEBI" id="CHEBI:456216"/>
        <dbReference type="EC" id="6.3.2.2"/>
    </reaction>
</comment>
<protein>
    <recommendedName>
        <fullName evidence="8">Glutamate--cysteine ligase</fullName>
        <ecNumber evidence="8">6.3.2.2</ecNumber>
    </recommendedName>
    <alternativeName>
        <fullName evidence="8">Gamma-ECS</fullName>
        <shortName evidence="8">GCS</shortName>
    </alternativeName>
    <alternativeName>
        <fullName evidence="8">Gamma-glutamylcysteine synthetase</fullName>
    </alternativeName>
</protein>
<evidence type="ECO:0000256" key="8">
    <source>
        <dbReference type="HAMAP-Rule" id="MF_00578"/>
    </source>
</evidence>
<evidence type="ECO:0000256" key="3">
    <source>
        <dbReference type="ARBA" id="ARBA00022598"/>
    </source>
</evidence>
<gene>
    <name evidence="8 11" type="primary">gshA</name>
    <name evidence="11" type="ORF">NSCAC_0994</name>
</gene>
<evidence type="ECO:0000256" key="6">
    <source>
        <dbReference type="ARBA" id="ARBA00022840"/>
    </source>
</evidence>
<dbReference type="InterPro" id="IPR006334">
    <property type="entry name" value="Glut_cys_ligase"/>
</dbReference>
<proteinExistence type="inferred from homology"/>
<keyword evidence="12" id="KW-1185">Reference proteome</keyword>
<feature type="domain" description="Glutamate--cysteine ligase" evidence="10">
    <location>
        <begin position="9"/>
        <end position="381"/>
    </location>
</feature>
<dbReference type="GO" id="GO:0004357">
    <property type="term" value="F:glutamate-cysteine ligase activity"/>
    <property type="evidence" value="ECO:0007669"/>
    <property type="project" value="UniProtKB-UniRule"/>
</dbReference>
<dbReference type="AlphaFoldDB" id="A0A7G1Q9Y3"/>
<evidence type="ECO:0000256" key="4">
    <source>
        <dbReference type="ARBA" id="ARBA00022684"/>
    </source>
</evidence>
<dbReference type="InterPro" id="IPR007370">
    <property type="entry name" value="Glu_cys_ligase"/>
</dbReference>
<dbReference type="HAMAP" id="MF_00578">
    <property type="entry name" value="Glu_cys_ligase"/>
    <property type="match status" value="1"/>
</dbReference>
<keyword evidence="4 8" id="KW-0317">Glutathione biosynthesis</keyword>
<dbReference type="PANTHER" id="PTHR38761:SF1">
    <property type="entry name" value="GLUTAMATE--CYSTEINE LIGASE"/>
    <property type="match status" value="1"/>
</dbReference>
<dbReference type="PANTHER" id="PTHR38761">
    <property type="entry name" value="GLUTAMATE--CYSTEINE LIGASE"/>
    <property type="match status" value="1"/>
</dbReference>
<evidence type="ECO:0000313" key="12">
    <source>
        <dbReference type="Proteomes" id="UP000516072"/>
    </source>
</evidence>
<dbReference type="UniPathway" id="UPA00142">
    <property type="reaction ID" value="UER00209"/>
</dbReference>
<dbReference type="RefSeq" id="WP_197743737.1">
    <property type="nucleotide sequence ID" value="NZ_LR778175.1"/>
</dbReference>
<dbReference type="GO" id="GO:0005524">
    <property type="term" value="F:ATP binding"/>
    <property type="evidence" value="ECO:0007669"/>
    <property type="project" value="UniProtKB-KW"/>
</dbReference>
<dbReference type="NCBIfam" id="TIGR01434">
    <property type="entry name" value="glu_cys_ligase"/>
    <property type="match status" value="1"/>
</dbReference>
<evidence type="ECO:0000256" key="1">
    <source>
        <dbReference type="ARBA" id="ARBA00005006"/>
    </source>
</evidence>
<reference evidence="11 12" key="1">
    <citation type="submission" date="2020-03" db="EMBL/GenBank/DDBJ databases">
        <authorList>
            <person name="Picone N."/>
        </authorList>
    </citation>
    <scope>NUCLEOTIDE SEQUENCE [LARGE SCALE GENOMIC DNA]</scope>
    <source>
        <strain evidence="11">NSCAC1</strain>
    </source>
</reference>
<dbReference type="GO" id="GO:0005829">
    <property type="term" value="C:cytosol"/>
    <property type="evidence" value="ECO:0007669"/>
    <property type="project" value="TreeGrafter"/>
</dbReference>
<evidence type="ECO:0000256" key="2">
    <source>
        <dbReference type="ARBA" id="ARBA00008772"/>
    </source>
</evidence>